<organism evidence="2 3">
    <name type="scientific">Sphaerospermopsis reniformis</name>
    <dbReference type="NCBI Taxonomy" id="531300"/>
    <lineage>
        <taxon>Bacteria</taxon>
        <taxon>Bacillati</taxon>
        <taxon>Cyanobacteriota</taxon>
        <taxon>Cyanophyceae</taxon>
        <taxon>Nostocales</taxon>
        <taxon>Aphanizomenonaceae</taxon>
        <taxon>Sphaerospermopsis</taxon>
    </lineage>
</organism>
<evidence type="ECO:0000313" key="3">
    <source>
        <dbReference type="Proteomes" id="UP000300142"/>
    </source>
</evidence>
<accession>A0A479ZS80</accession>
<dbReference type="Pfam" id="PF01370">
    <property type="entry name" value="Epimerase"/>
    <property type="match status" value="1"/>
</dbReference>
<dbReference type="SUPFAM" id="SSF51735">
    <property type="entry name" value="NAD(P)-binding Rossmann-fold domains"/>
    <property type="match status" value="1"/>
</dbReference>
<protein>
    <submittedName>
        <fullName evidence="2">Oxidoreductase</fullName>
    </submittedName>
</protein>
<dbReference type="GO" id="GO:0004029">
    <property type="term" value="F:aldehyde dehydrogenase (NAD+) activity"/>
    <property type="evidence" value="ECO:0007669"/>
    <property type="project" value="TreeGrafter"/>
</dbReference>
<dbReference type="GO" id="GO:0005737">
    <property type="term" value="C:cytoplasm"/>
    <property type="evidence" value="ECO:0007669"/>
    <property type="project" value="TreeGrafter"/>
</dbReference>
<comment type="caution">
    <text evidence="2">The sequence shown here is derived from an EMBL/GenBank/DDBJ whole genome shotgun (WGS) entry which is preliminary data.</text>
</comment>
<gene>
    <name evidence="2" type="ORF">SR1949_06560</name>
</gene>
<dbReference type="PANTHER" id="PTHR48079">
    <property type="entry name" value="PROTEIN YEEZ"/>
    <property type="match status" value="1"/>
</dbReference>
<dbReference type="Gene3D" id="3.40.50.720">
    <property type="entry name" value="NAD(P)-binding Rossmann-like Domain"/>
    <property type="match status" value="1"/>
</dbReference>
<sequence length="336" mass="37274">MNLCGKTLLISGIGGFIGLRTTEIALAKGLKVRGLQHSQIKAKKAQKLGADVMIGSVTDPATVQKACQGVDIVLHTAAIVKEHGSLQHFREVNVGGTVNMAKAAHNAGVKTFVHLSSVLVYGFNYPDRITEADPIFAENHPYCQTKIESENALLQLNFPPDFNIIILRPGDVYGPGSYPWVVRPLQLMRQKIFRLANNGRGVINHLYIDNLIDAIFLAIEKEASGEIFNITDGQETSWKEYFTRLAEIADLPAPLSLPKNELKLLLQLRHQGLKLIGKKPDILPEALDFITRPHAYSIAKAQSVLNYQPKIDLDEGLRRTQKWLQTLDLKTLDQMG</sequence>
<dbReference type="InterPro" id="IPR001509">
    <property type="entry name" value="Epimerase_deHydtase"/>
</dbReference>
<evidence type="ECO:0000313" key="2">
    <source>
        <dbReference type="EMBL" id="GCL35560.1"/>
    </source>
</evidence>
<dbReference type="Proteomes" id="UP000300142">
    <property type="component" value="Unassembled WGS sequence"/>
</dbReference>
<evidence type="ECO:0000259" key="1">
    <source>
        <dbReference type="Pfam" id="PF01370"/>
    </source>
</evidence>
<dbReference type="EMBL" id="BJCE01000012">
    <property type="protein sequence ID" value="GCL35560.1"/>
    <property type="molecule type" value="Genomic_DNA"/>
</dbReference>
<feature type="domain" description="NAD-dependent epimerase/dehydratase" evidence="1">
    <location>
        <begin position="9"/>
        <end position="230"/>
    </location>
</feature>
<dbReference type="InterPro" id="IPR036291">
    <property type="entry name" value="NAD(P)-bd_dom_sf"/>
</dbReference>
<proteinExistence type="predicted"/>
<reference evidence="3" key="1">
    <citation type="submission" date="2019-02" db="EMBL/GenBank/DDBJ databases">
        <title>Draft genome sequence of Sphaerospermopsis reniformis NIES-1949.</title>
        <authorList>
            <person name="Yamaguchi H."/>
            <person name="Suzuki S."/>
            <person name="Kawachi M."/>
        </authorList>
    </citation>
    <scope>NUCLEOTIDE SEQUENCE [LARGE SCALE GENOMIC DNA]</scope>
    <source>
        <strain evidence="3">NIES-1949</strain>
    </source>
</reference>
<name>A0A479ZS80_9CYAN</name>
<dbReference type="RefSeq" id="WP_137666361.1">
    <property type="nucleotide sequence ID" value="NZ_BJCE01000012.1"/>
</dbReference>
<dbReference type="InterPro" id="IPR051783">
    <property type="entry name" value="NAD(P)-dependent_oxidoreduct"/>
</dbReference>
<dbReference type="AlphaFoldDB" id="A0A479ZS80"/>
<dbReference type="PANTHER" id="PTHR48079:SF6">
    <property type="entry name" value="NAD(P)-BINDING DOMAIN-CONTAINING PROTEIN-RELATED"/>
    <property type="match status" value="1"/>
</dbReference>
<keyword evidence="3" id="KW-1185">Reference proteome</keyword>